<dbReference type="CDD" id="cd00075">
    <property type="entry name" value="HATPase"/>
    <property type="match status" value="1"/>
</dbReference>
<evidence type="ECO:0000256" key="7">
    <source>
        <dbReference type="ARBA" id="ARBA00022840"/>
    </source>
</evidence>
<reference evidence="11" key="2">
    <citation type="journal article" date="2021" name="Microbiome">
        <title>Successional dynamics and alternative stable states in a saline activated sludge microbial community over 9 years.</title>
        <authorList>
            <person name="Wang Y."/>
            <person name="Ye J."/>
            <person name="Ju F."/>
            <person name="Liu L."/>
            <person name="Boyd J.A."/>
            <person name="Deng Y."/>
            <person name="Parks D.H."/>
            <person name="Jiang X."/>
            <person name="Yin X."/>
            <person name="Woodcroft B.J."/>
            <person name="Tyson G.W."/>
            <person name="Hugenholtz P."/>
            <person name="Polz M.F."/>
            <person name="Zhang T."/>
        </authorList>
    </citation>
    <scope>NUCLEOTIDE SEQUENCE</scope>
    <source>
        <strain evidence="11">HKST-UBA02</strain>
    </source>
</reference>
<evidence type="ECO:0000256" key="4">
    <source>
        <dbReference type="ARBA" id="ARBA00022679"/>
    </source>
</evidence>
<evidence type="ECO:0000256" key="5">
    <source>
        <dbReference type="ARBA" id="ARBA00022741"/>
    </source>
</evidence>
<dbReference type="Pfam" id="PF02518">
    <property type="entry name" value="HATPase_c"/>
    <property type="match status" value="1"/>
</dbReference>
<dbReference type="NCBIfam" id="TIGR00229">
    <property type="entry name" value="sensory_box"/>
    <property type="match status" value="1"/>
</dbReference>
<evidence type="ECO:0000313" key="11">
    <source>
        <dbReference type="EMBL" id="MCA9756376.1"/>
    </source>
</evidence>
<keyword evidence="7" id="KW-0067">ATP-binding</keyword>
<dbReference type="Gene3D" id="1.10.287.130">
    <property type="match status" value="1"/>
</dbReference>
<dbReference type="GO" id="GO:0006355">
    <property type="term" value="P:regulation of DNA-templated transcription"/>
    <property type="evidence" value="ECO:0007669"/>
    <property type="project" value="InterPro"/>
</dbReference>
<keyword evidence="8" id="KW-0902">Two-component regulatory system</keyword>
<feature type="domain" description="PAS" evidence="10">
    <location>
        <begin position="222"/>
        <end position="266"/>
    </location>
</feature>
<dbReference type="InterPro" id="IPR000014">
    <property type="entry name" value="PAS"/>
</dbReference>
<evidence type="ECO:0000256" key="2">
    <source>
        <dbReference type="ARBA" id="ARBA00012438"/>
    </source>
</evidence>
<dbReference type="PANTHER" id="PTHR43065:SF10">
    <property type="entry name" value="PEROXIDE STRESS-ACTIVATED HISTIDINE KINASE MAK3"/>
    <property type="match status" value="1"/>
</dbReference>
<dbReference type="PANTHER" id="PTHR43065">
    <property type="entry name" value="SENSOR HISTIDINE KINASE"/>
    <property type="match status" value="1"/>
</dbReference>
<dbReference type="SUPFAM" id="SSF55785">
    <property type="entry name" value="PYP-like sensor domain (PAS domain)"/>
    <property type="match status" value="1"/>
</dbReference>
<dbReference type="SMART" id="SM00387">
    <property type="entry name" value="HATPase_c"/>
    <property type="match status" value="1"/>
</dbReference>
<evidence type="ECO:0000313" key="12">
    <source>
        <dbReference type="Proteomes" id="UP000739538"/>
    </source>
</evidence>
<dbReference type="PRINTS" id="PR00344">
    <property type="entry name" value="BCTRLSENSOR"/>
</dbReference>
<keyword evidence="4" id="KW-0808">Transferase</keyword>
<sequence>MSAEESLDRWGEVQTQLEALRAVVPDLADLPSVDSGNAPDVLSRVVTTAEQLRRHVLRDRIVRDSLQELMGALLRGRDLENTVEMMAIYLCQVLGVGEVLIVQKESEGRWYATYGSNPGRAERIGPVNWTPPTSFLDVTDTDRLCSIPDGDSSARRTDPKRYGLVLPLESTETDERGKSKIIGYLAMNGLDGDEIDWSAQEIGRRVAGMLETFIRKMEKEREDRFRRRLLEAMHDGVLALDKSGAVLEANAEAVRVLGAPSAAIRGTLIQSYEETAAALVEHLVEVLRTRRLPLPREIPVVLEGKKCPINVAISFLADPDSTFEGIVVNLSDLTTLREMEAEIDRLDRLAALGRFAAGIAHEVRNPLAGIGAGVEYLARGFAKDAPQQRDVKYVLGEVHRLNSIVADLLDYTQPRPLQIQPLLATELAEHVRTGLAPYAHERGVRLEVGGPKQARFVGDSARLEQVLLNLVRNAIEASPSGGLVTLSWRDGHGFHFTVEDEGPGFSEEQCKQAFEPFFTTKGNGTGLGLYLSHSIVEQHGGKLVVGNRTRGGAILRVELPQPEGERTRTNACVHIDR</sequence>
<dbReference type="GO" id="GO:0000155">
    <property type="term" value="F:phosphorelay sensor kinase activity"/>
    <property type="evidence" value="ECO:0007669"/>
    <property type="project" value="InterPro"/>
</dbReference>
<name>A0A956NDF4_UNCEI</name>
<reference evidence="11" key="1">
    <citation type="submission" date="2020-04" db="EMBL/GenBank/DDBJ databases">
        <authorList>
            <person name="Zhang T."/>
        </authorList>
    </citation>
    <scope>NUCLEOTIDE SEQUENCE</scope>
    <source>
        <strain evidence="11">HKST-UBA02</strain>
    </source>
</reference>
<dbReference type="InterPro" id="IPR036890">
    <property type="entry name" value="HATPase_C_sf"/>
</dbReference>
<dbReference type="InterPro" id="IPR036097">
    <property type="entry name" value="HisK_dim/P_sf"/>
</dbReference>
<dbReference type="InterPro" id="IPR005467">
    <property type="entry name" value="His_kinase_dom"/>
</dbReference>
<evidence type="ECO:0000256" key="8">
    <source>
        <dbReference type="ARBA" id="ARBA00023012"/>
    </source>
</evidence>
<gene>
    <name evidence="11" type="ORF">KDA27_11295</name>
</gene>
<evidence type="ECO:0000256" key="1">
    <source>
        <dbReference type="ARBA" id="ARBA00000085"/>
    </source>
</evidence>
<dbReference type="Gene3D" id="3.30.565.10">
    <property type="entry name" value="Histidine kinase-like ATPase, C-terminal domain"/>
    <property type="match status" value="1"/>
</dbReference>
<dbReference type="Proteomes" id="UP000739538">
    <property type="component" value="Unassembled WGS sequence"/>
</dbReference>
<dbReference type="InterPro" id="IPR003594">
    <property type="entry name" value="HATPase_dom"/>
</dbReference>
<evidence type="ECO:0000256" key="3">
    <source>
        <dbReference type="ARBA" id="ARBA00022553"/>
    </source>
</evidence>
<dbReference type="InterPro" id="IPR035965">
    <property type="entry name" value="PAS-like_dom_sf"/>
</dbReference>
<dbReference type="InterPro" id="IPR004358">
    <property type="entry name" value="Sig_transdc_His_kin-like_C"/>
</dbReference>
<dbReference type="SUPFAM" id="SSF55874">
    <property type="entry name" value="ATPase domain of HSP90 chaperone/DNA topoisomerase II/histidine kinase"/>
    <property type="match status" value="1"/>
</dbReference>
<organism evidence="11 12">
    <name type="scientific">Eiseniibacteriota bacterium</name>
    <dbReference type="NCBI Taxonomy" id="2212470"/>
    <lineage>
        <taxon>Bacteria</taxon>
        <taxon>Candidatus Eiseniibacteriota</taxon>
    </lineage>
</organism>
<dbReference type="InterPro" id="IPR003661">
    <property type="entry name" value="HisK_dim/P_dom"/>
</dbReference>
<comment type="catalytic activity">
    <reaction evidence="1">
        <text>ATP + protein L-histidine = ADP + protein N-phospho-L-histidine.</text>
        <dbReference type="EC" id="2.7.13.3"/>
    </reaction>
</comment>
<accession>A0A956NDF4</accession>
<dbReference type="PROSITE" id="PS50112">
    <property type="entry name" value="PAS"/>
    <property type="match status" value="1"/>
</dbReference>
<proteinExistence type="predicted"/>
<dbReference type="SUPFAM" id="SSF47384">
    <property type="entry name" value="Homodimeric domain of signal transducing histidine kinase"/>
    <property type="match status" value="1"/>
</dbReference>
<keyword evidence="6" id="KW-0418">Kinase</keyword>
<dbReference type="GO" id="GO:0005524">
    <property type="term" value="F:ATP binding"/>
    <property type="evidence" value="ECO:0007669"/>
    <property type="project" value="UniProtKB-KW"/>
</dbReference>
<dbReference type="CDD" id="cd00130">
    <property type="entry name" value="PAS"/>
    <property type="match status" value="1"/>
</dbReference>
<evidence type="ECO:0000259" key="9">
    <source>
        <dbReference type="PROSITE" id="PS50109"/>
    </source>
</evidence>
<dbReference type="Pfam" id="PF00989">
    <property type="entry name" value="PAS"/>
    <property type="match status" value="1"/>
</dbReference>
<dbReference type="PROSITE" id="PS50109">
    <property type="entry name" value="HIS_KIN"/>
    <property type="match status" value="1"/>
</dbReference>
<feature type="domain" description="Histidine kinase" evidence="9">
    <location>
        <begin position="358"/>
        <end position="563"/>
    </location>
</feature>
<keyword evidence="5" id="KW-0547">Nucleotide-binding</keyword>
<comment type="caution">
    <text evidence="11">The sequence shown here is derived from an EMBL/GenBank/DDBJ whole genome shotgun (WGS) entry which is preliminary data.</text>
</comment>
<evidence type="ECO:0000256" key="6">
    <source>
        <dbReference type="ARBA" id="ARBA00022777"/>
    </source>
</evidence>
<protein>
    <recommendedName>
        <fullName evidence="2">histidine kinase</fullName>
        <ecNumber evidence="2">2.7.13.3</ecNumber>
    </recommendedName>
</protein>
<keyword evidence="3" id="KW-0597">Phosphoprotein</keyword>
<dbReference type="SMART" id="SM00091">
    <property type="entry name" value="PAS"/>
    <property type="match status" value="1"/>
</dbReference>
<dbReference type="SMART" id="SM00388">
    <property type="entry name" value="HisKA"/>
    <property type="match status" value="1"/>
</dbReference>
<dbReference type="EC" id="2.7.13.3" evidence="2"/>
<dbReference type="InterPro" id="IPR013767">
    <property type="entry name" value="PAS_fold"/>
</dbReference>
<dbReference type="AlphaFoldDB" id="A0A956NDF4"/>
<evidence type="ECO:0000259" key="10">
    <source>
        <dbReference type="PROSITE" id="PS50112"/>
    </source>
</evidence>
<dbReference type="Gene3D" id="3.30.450.20">
    <property type="entry name" value="PAS domain"/>
    <property type="match status" value="1"/>
</dbReference>
<dbReference type="EMBL" id="JAGQHS010000051">
    <property type="protein sequence ID" value="MCA9756376.1"/>
    <property type="molecule type" value="Genomic_DNA"/>
</dbReference>
<dbReference type="Pfam" id="PF00512">
    <property type="entry name" value="HisKA"/>
    <property type="match status" value="1"/>
</dbReference>
<dbReference type="CDD" id="cd00082">
    <property type="entry name" value="HisKA"/>
    <property type="match status" value="1"/>
</dbReference>